<keyword evidence="4" id="KW-1185">Reference proteome</keyword>
<dbReference type="EMBL" id="BEYU01000042">
    <property type="protein sequence ID" value="GBG28517.1"/>
    <property type="molecule type" value="Genomic_DNA"/>
</dbReference>
<comment type="similarity">
    <text evidence="1">Belongs to the short-chain dehydrogenases/reductases (SDR) family.</text>
</comment>
<organism evidence="3 4">
    <name type="scientific">Hondaea fermentalgiana</name>
    <dbReference type="NCBI Taxonomy" id="2315210"/>
    <lineage>
        <taxon>Eukaryota</taxon>
        <taxon>Sar</taxon>
        <taxon>Stramenopiles</taxon>
        <taxon>Bigyra</taxon>
        <taxon>Labyrinthulomycetes</taxon>
        <taxon>Thraustochytrida</taxon>
        <taxon>Thraustochytriidae</taxon>
        <taxon>Hondaea</taxon>
    </lineage>
</organism>
<reference evidence="3 4" key="1">
    <citation type="submission" date="2017-12" db="EMBL/GenBank/DDBJ databases">
        <title>Sequencing, de novo assembly and annotation of complete genome of a new Thraustochytrid species, strain FCC1311.</title>
        <authorList>
            <person name="Sedici K."/>
            <person name="Godart F."/>
            <person name="Aiese Cigliano R."/>
            <person name="Sanseverino W."/>
            <person name="Barakat M."/>
            <person name="Ortet P."/>
            <person name="Marechal E."/>
            <person name="Cagnac O."/>
            <person name="Amato A."/>
        </authorList>
    </citation>
    <scope>NUCLEOTIDE SEQUENCE [LARGE SCALE GENOMIC DNA]</scope>
</reference>
<dbReference type="InterPro" id="IPR036291">
    <property type="entry name" value="NAD(P)-bd_dom_sf"/>
</dbReference>
<keyword evidence="2" id="KW-0560">Oxidoreductase</keyword>
<dbReference type="InParanoid" id="A0A2R5GC08"/>
<gene>
    <name evidence="3" type="ORF">FCC1311_047402</name>
</gene>
<sequence length="372" mass="39579">MQMMLAAITVVAAAFYGLFVPPSGPGFPHDAMTMSSVLGLGIKTYLRDKAEIKALQQDLLERDLPLRGKLAVVTGATKGLGRAIAAQFHALGADLVLPCRTVPLSLTSMIAADADALFRSNGLDVPKTPRGTVTAVTMDLGDLDSIDAAVEELHDKVKDRPVDILVNNAGLCVKDDLRTAQGFELIFGVNFLGTAHFTSQLLDKDILRAGPSGEAPTIISVSSGEHRSTTMLNATGKPLGYPASNGIVDVFARYGHSKLAITTWMLGLARARPDLHVIDLCPGPVGTEIANKNGPLGKAISPVLQATFPSPSHSALFIVRLVTEPAFRSISGRHYHMSADVDARSDAHDAGTQIWLHSETRRLLETRVPPSA</sequence>
<dbReference type="SUPFAM" id="SSF51735">
    <property type="entry name" value="NAD(P)-binding Rossmann-fold domains"/>
    <property type="match status" value="1"/>
</dbReference>
<dbReference type="PANTHER" id="PTHR24320">
    <property type="entry name" value="RETINOL DEHYDROGENASE"/>
    <property type="match status" value="1"/>
</dbReference>
<proteinExistence type="inferred from homology"/>
<accession>A0A2R5GC08</accession>
<name>A0A2R5GC08_9STRA</name>
<dbReference type="Pfam" id="PF00106">
    <property type="entry name" value="adh_short"/>
    <property type="match status" value="1"/>
</dbReference>
<comment type="caution">
    <text evidence="3">The sequence shown here is derived from an EMBL/GenBank/DDBJ whole genome shotgun (WGS) entry which is preliminary data.</text>
</comment>
<dbReference type="OrthoDB" id="157221at2759"/>
<dbReference type="Gene3D" id="3.40.50.720">
    <property type="entry name" value="NAD(P)-binding Rossmann-like Domain"/>
    <property type="match status" value="1"/>
</dbReference>
<dbReference type="InterPro" id="IPR002347">
    <property type="entry name" value="SDR_fam"/>
</dbReference>
<dbReference type="AlphaFoldDB" id="A0A2R5GC08"/>
<dbReference type="PRINTS" id="PR00081">
    <property type="entry name" value="GDHRDH"/>
</dbReference>
<evidence type="ECO:0000256" key="1">
    <source>
        <dbReference type="ARBA" id="ARBA00006484"/>
    </source>
</evidence>
<protein>
    <submittedName>
        <fullName evidence="3">Short chain dehydrogenase family protein</fullName>
    </submittedName>
</protein>
<dbReference type="PANTHER" id="PTHR24320:SF152">
    <property type="entry name" value="SHORT-CHAIN DEHYDROGENASE_REDUCTASE FAMILY PROTEIN"/>
    <property type="match status" value="1"/>
</dbReference>
<evidence type="ECO:0000313" key="3">
    <source>
        <dbReference type="EMBL" id="GBG28517.1"/>
    </source>
</evidence>
<dbReference type="GO" id="GO:0016491">
    <property type="term" value="F:oxidoreductase activity"/>
    <property type="evidence" value="ECO:0007669"/>
    <property type="project" value="UniProtKB-KW"/>
</dbReference>
<evidence type="ECO:0000256" key="2">
    <source>
        <dbReference type="ARBA" id="ARBA00023002"/>
    </source>
</evidence>
<evidence type="ECO:0000313" key="4">
    <source>
        <dbReference type="Proteomes" id="UP000241890"/>
    </source>
</evidence>
<dbReference type="Proteomes" id="UP000241890">
    <property type="component" value="Unassembled WGS sequence"/>
</dbReference>